<keyword evidence="7" id="KW-0271">Exosome</keyword>
<evidence type="ECO:0000256" key="2">
    <source>
        <dbReference type="ARBA" id="ARBA00004496"/>
    </source>
</evidence>
<evidence type="ECO:0000259" key="10">
    <source>
        <dbReference type="Pfam" id="PF00857"/>
    </source>
</evidence>
<dbReference type="GO" id="GO:0034475">
    <property type="term" value="P:U4 snRNA 3'-end processing"/>
    <property type="evidence" value="ECO:0007669"/>
    <property type="project" value="TreeGrafter"/>
</dbReference>
<dbReference type="Proteomes" id="UP000601435">
    <property type="component" value="Unassembled WGS sequence"/>
</dbReference>
<sequence length="537" mass="58691">MGSLVSQGFDRLFMLCLHDLTSVQSGMDGCERLLAACRNAGLTIAHSRSHRYGSVVRDDLVGTPDEGYELHPRMRAREGEIVVDKWTYGAFASTYLERELRARGVRRILLCGVLTNVCVFATASQAVDRFIPVCLVEDACAAFQTDWHQKALTLINEPQTQPGHKRGCGLYFGEVTQVEKVEAALKDIKRSLQLYESDAGFSSGEILLMATQSLRLIQEVQDRRVGRQAEETRRCNLRVGAVPNAAGSAYVEQGNTKIIASVYGPRQAERDRQQARAEGLLAVEVLFAPFCTKEFNREENEKREILYKSLLQGALESVILLERYAKTAFDITLLILEDDGAVLTSCLAAAAMALADARVEMRDLVAGATVHLLPESGRLLLDCDREEERSLPEGSSVLHLGLCPRRGHLCLLHSVGPLPPGPFEQMRARVTASLAQASCLEPERLHVMGTARANAHCLSMTQRKARRLPSTLATLTGAGLSSQAAHAFASPVRSSVQASIHMAPPRQLSFCKGLPCFQQTSARTASQLAAVGPGHVF</sequence>
<keyword evidence="13" id="KW-1185">Reference proteome</keyword>
<dbReference type="EMBL" id="CAJNJA010092375">
    <property type="protein sequence ID" value="CAE7940811.1"/>
    <property type="molecule type" value="Genomic_DNA"/>
</dbReference>
<organism evidence="12 13">
    <name type="scientific">Symbiodinium necroappetens</name>
    <dbReference type="NCBI Taxonomy" id="1628268"/>
    <lineage>
        <taxon>Eukaryota</taxon>
        <taxon>Sar</taxon>
        <taxon>Alveolata</taxon>
        <taxon>Dinophyceae</taxon>
        <taxon>Suessiales</taxon>
        <taxon>Symbiodiniaceae</taxon>
        <taxon>Symbiodinium</taxon>
    </lineage>
</organism>
<dbReference type="InterPro" id="IPR001247">
    <property type="entry name" value="ExoRNase_PH_dom1"/>
</dbReference>
<dbReference type="Gene3D" id="3.30.230.70">
    <property type="entry name" value="GHMP Kinase, N-terminal domain"/>
    <property type="match status" value="1"/>
</dbReference>
<accession>A0A813C8A7</accession>
<dbReference type="GO" id="GO:0006364">
    <property type="term" value="P:rRNA processing"/>
    <property type="evidence" value="ECO:0007669"/>
    <property type="project" value="UniProtKB-KW"/>
</dbReference>
<dbReference type="Pfam" id="PF01138">
    <property type="entry name" value="RNase_PH"/>
    <property type="match status" value="1"/>
</dbReference>
<reference evidence="12" key="1">
    <citation type="submission" date="2021-02" db="EMBL/GenBank/DDBJ databases">
        <authorList>
            <person name="Dougan E. K."/>
            <person name="Rhodes N."/>
            <person name="Thang M."/>
            <person name="Chan C."/>
        </authorList>
    </citation>
    <scope>NUCLEOTIDE SEQUENCE</scope>
</reference>
<dbReference type="InterPro" id="IPR050080">
    <property type="entry name" value="RNase_PH"/>
</dbReference>
<dbReference type="InterPro" id="IPR020568">
    <property type="entry name" value="Ribosomal_Su5_D2-typ_SF"/>
</dbReference>
<feature type="domain" description="Isochorismatase-like" evidence="10">
    <location>
        <begin position="29"/>
        <end position="156"/>
    </location>
</feature>
<dbReference type="InterPro" id="IPR036345">
    <property type="entry name" value="ExoRNase_PH_dom2_sf"/>
</dbReference>
<evidence type="ECO:0000256" key="8">
    <source>
        <dbReference type="ARBA" id="ARBA00022884"/>
    </source>
</evidence>
<dbReference type="Pfam" id="PF00857">
    <property type="entry name" value="Isochorismatase"/>
    <property type="match status" value="1"/>
</dbReference>
<evidence type="ECO:0000256" key="7">
    <source>
        <dbReference type="ARBA" id="ARBA00022835"/>
    </source>
</evidence>
<evidence type="ECO:0000256" key="6">
    <source>
        <dbReference type="ARBA" id="ARBA00022552"/>
    </source>
</evidence>
<comment type="caution">
    <text evidence="12">The sequence shown here is derived from an EMBL/GenBank/DDBJ whole genome shotgun (WGS) entry which is preliminary data.</text>
</comment>
<evidence type="ECO:0000256" key="4">
    <source>
        <dbReference type="ARBA" id="ARBA00006678"/>
    </source>
</evidence>
<dbReference type="PANTHER" id="PTHR11953">
    <property type="entry name" value="EXOSOME COMPLEX COMPONENT"/>
    <property type="match status" value="1"/>
</dbReference>
<keyword evidence="5" id="KW-0963">Cytoplasm</keyword>
<dbReference type="GO" id="GO:0000177">
    <property type="term" value="C:cytoplasmic exosome (RNase complex)"/>
    <property type="evidence" value="ECO:0007669"/>
    <property type="project" value="TreeGrafter"/>
</dbReference>
<proteinExistence type="inferred from homology"/>
<dbReference type="OrthoDB" id="167809at2759"/>
<evidence type="ECO:0000256" key="3">
    <source>
        <dbReference type="ARBA" id="ARBA00006336"/>
    </source>
</evidence>
<dbReference type="InterPro" id="IPR036380">
    <property type="entry name" value="Isochorismatase-like_sf"/>
</dbReference>
<comment type="similarity">
    <text evidence="4">Belongs to the RNase PH family.</text>
</comment>
<dbReference type="GO" id="GO:0003723">
    <property type="term" value="F:RNA binding"/>
    <property type="evidence" value="ECO:0007669"/>
    <property type="project" value="UniProtKB-KW"/>
</dbReference>
<dbReference type="GO" id="GO:0016075">
    <property type="term" value="P:rRNA catabolic process"/>
    <property type="evidence" value="ECO:0007669"/>
    <property type="project" value="TreeGrafter"/>
</dbReference>
<dbReference type="InterPro" id="IPR000868">
    <property type="entry name" value="Isochorismatase-like_dom"/>
</dbReference>
<feature type="domain" description="Exoribonuclease phosphorolytic" evidence="11">
    <location>
        <begin position="231"/>
        <end position="360"/>
    </location>
</feature>
<evidence type="ECO:0000259" key="11">
    <source>
        <dbReference type="Pfam" id="PF01138"/>
    </source>
</evidence>
<protein>
    <submittedName>
        <fullName evidence="12">Rrp41 protein</fullName>
    </submittedName>
</protein>
<keyword evidence="9" id="KW-0539">Nucleus</keyword>
<dbReference type="Gene3D" id="3.40.50.850">
    <property type="entry name" value="Isochorismatase-like"/>
    <property type="match status" value="1"/>
</dbReference>
<dbReference type="GO" id="GO:0000176">
    <property type="term" value="C:nuclear exosome (RNase complex)"/>
    <property type="evidence" value="ECO:0007669"/>
    <property type="project" value="TreeGrafter"/>
</dbReference>
<evidence type="ECO:0000313" key="12">
    <source>
        <dbReference type="EMBL" id="CAE7940811.1"/>
    </source>
</evidence>
<comment type="subcellular location">
    <subcellularLocation>
        <location evidence="2">Cytoplasm</location>
    </subcellularLocation>
    <subcellularLocation>
        <location evidence="1">Nucleus</location>
    </subcellularLocation>
</comment>
<dbReference type="SUPFAM" id="SSF55666">
    <property type="entry name" value="Ribonuclease PH domain 2-like"/>
    <property type="match status" value="1"/>
</dbReference>
<evidence type="ECO:0000256" key="9">
    <source>
        <dbReference type="ARBA" id="ARBA00023242"/>
    </source>
</evidence>
<keyword evidence="8" id="KW-0694">RNA-binding</keyword>
<dbReference type="SUPFAM" id="SSF52499">
    <property type="entry name" value="Isochorismatase-like hydrolases"/>
    <property type="match status" value="1"/>
</dbReference>
<comment type="similarity">
    <text evidence="3">Belongs to the isochorismatase family.</text>
</comment>
<evidence type="ECO:0000256" key="5">
    <source>
        <dbReference type="ARBA" id="ARBA00022490"/>
    </source>
</evidence>
<dbReference type="GO" id="GO:0071051">
    <property type="term" value="P:poly(A)-dependent snoRNA 3'-end processing"/>
    <property type="evidence" value="ECO:0007669"/>
    <property type="project" value="TreeGrafter"/>
</dbReference>
<dbReference type="GO" id="GO:0005730">
    <property type="term" value="C:nucleolus"/>
    <property type="evidence" value="ECO:0007669"/>
    <property type="project" value="TreeGrafter"/>
</dbReference>
<dbReference type="GO" id="GO:0071028">
    <property type="term" value="P:nuclear mRNA surveillance"/>
    <property type="evidence" value="ECO:0007669"/>
    <property type="project" value="TreeGrafter"/>
</dbReference>
<keyword evidence="6" id="KW-0698">rRNA processing</keyword>
<dbReference type="InterPro" id="IPR027408">
    <property type="entry name" value="PNPase/RNase_PH_dom_sf"/>
</dbReference>
<dbReference type="AlphaFoldDB" id="A0A813C8A7"/>
<name>A0A813C8A7_9DINO</name>
<dbReference type="SUPFAM" id="SSF54211">
    <property type="entry name" value="Ribosomal protein S5 domain 2-like"/>
    <property type="match status" value="1"/>
</dbReference>
<evidence type="ECO:0000256" key="1">
    <source>
        <dbReference type="ARBA" id="ARBA00004123"/>
    </source>
</evidence>
<evidence type="ECO:0000313" key="13">
    <source>
        <dbReference type="Proteomes" id="UP000601435"/>
    </source>
</evidence>
<dbReference type="CDD" id="cd00431">
    <property type="entry name" value="cysteine_hydrolases"/>
    <property type="match status" value="1"/>
</dbReference>
<gene>
    <name evidence="12" type="primary">rrp41</name>
    <name evidence="12" type="ORF">SNEC2469_LOCUS34039</name>
</gene>
<dbReference type="PANTHER" id="PTHR11953:SF2">
    <property type="entry name" value="EXOSOME COMPLEX COMPONENT MTR3"/>
    <property type="match status" value="1"/>
</dbReference>